<keyword evidence="2" id="KW-0805">Transcription regulation</keyword>
<comment type="similarity">
    <text evidence="1">Belongs to the LysR transcriptional regulatory family.</text>
</comment>
<evidence type="ECO:0000259" key="5">
    <source>
        <dbReference type="PROSITE" id="PS50931"/>
    </source>
</evidence>
<dbReference type="RefSeq" id="WP_338211580.1">
    <property type="nucleotide sequence ID" value="NZ_JAYMFF010000029.1"/>
</dbReference>
<dbReference type="SUPFAM" id="SSF53850">
    <property type="entry name" value="Periplasmic binding protein-like II"/>
    <property type="match status" value="1"/>
</dbReference>
<proteinExistence type="inferred from homology"/>
<keyword evidence="3" id="KW-0238">DNA-binding</keyword>
<dbReference type="PANTHER" id="PTHR30346">
    <property type="entry name" value="TRANSCRIPTIONAL DUAL REGULATOR HCAR-RELATED"/>
    <property type="match status" value="1"/>
</dbReference>
<dbReference type="InterPro" id="IPR036390">
    <property type="entry name" value="WH_DNA-bd_sf"/>
</dbReference>
<accession>A0ABU6IKT9</accession>
<keyword evidence="7" id="KW-1185">Reference proteome</keyword>
<reference evidence="6 7" key="1">
    <citation type="submission" date="2024-01" db="EMBL/GenBank/DDBJ databases">
        <title>novel species in genus Adlercreutzia.</title>
        <authorList>
            <person name="Liu X."/>
        </authorList>
    </citation>
    <scope>NUCLEOTIDE SEQUENCE [LARGE SCALE GENOMIC DNA]</scope>
    <source>
        <strain evidence="6 7">R7</strain>
    </source>
</reference>
<dbReference type="PROSITE" id="PS50931">
    <property type="entry name" value="HTH_LYSR"/>
    <property type="match status" value="1"/>
</dbReference>
<evidence type="ECO:0000256" key="3">
    <source>
        <dbReference type="ARBA" id="ARBA00023125"/>
    </source>
</evidence>
<sequence>MITSKLKAFVKTAELGSFRKAGEALWLSSIAVKKQVDGLEADLGVRLFDRTNRGVTLTESGVVLLEGARSLEALSNAIVADARRAATDSDNVIRIGMSYLRPGQPIVDLWTNAPAHSAPCTFSFVPFGDSPQDLTDALGRIGTDIDCILAHCDSDAWHKSHNILVTALEPLRIAIPTTHPLAAKETITWDDLDGESLIIPITEDFPTVTRLYHDITAHHPLIRIKEAPSNYDVDVFNRCLAEGSCLLAYDLWEGIHPSLVVKPVEWDYLVPYGIVYAKDPSPAVAQFIADIAAGLIL</sequence>
<dbReference type="CDD" id="cd05466">
    <property type="entry name" value="PBP2_LTTR_substrate"/>
    <property type="match status" value="1"/>
</dbReference>
<dbReference type="InterPro" id="IPR000847">
    <property type="entry name" value="LysR_HTH_N"/>
</dbReference>
<comment type="caution">
    <text evidence="6">The sequence shown here is derived from an EMBL/GenBank/DDBJ whole genome shotgun (WGS) entry which is preliminary data.</text>
</comment>
<evidence type="ECO:0000256" key="4">
    <source>
        <dbReference type="ARBA" id="ARBA00023163"/>
    </source>
</evidence>
<evidence type="ECO:0000256" key="1">
    <source>
        <dbReference type="ARBA" id="ARBA00009437"/>
    </source>
</evidence>
<dbReference type="SUPFAM" id="SSF46785">
    <property type="entry name" value="Winged helix' DNA-binding domain"/>
    <property type="match status" value="1"/>
</dbReference>
<dbReference type="InterPro" id="IPR036388">
    <property type="entry name" value="WH-like_DNA-bd_sf"/>
</dbReference>
<dbReference type="Proteomes" id="UP001349994">
    <property type="component" value="Unassembled WGS sequence"/>
</dbReference>
<dbReference type="Gene3D" id="1.10.10.10">
    <property type="entry name" value="Winged helix-like DNA-binding domain superfamily/Winged helix DNA-binding domain"/>
    <property type="match status" value="1"/>
</dbReference>
<evidence type="ECO:0000313" key="6">
    <source>
        <dbReference type="EMBL" id="MEC4177005.1"/>
    </source>
</evidence>
<gene>
    <name evidence="6" type="ORF">VIN30_11150</name>
</gene>
<dbReference type="InterPro" id="IPR005119">
    <property type="entry name" value="LysR_subst-bd"/>
</dbReference>
<protein>
    <submittedName>
        <fullName evidence="6">LysR family transcriptional regulator</fullName>
    </submittedName>
</protein>
<keyword evidence="4" id="KW-0804">Transcription</keyword>
<evidence type="ECO:0000313" key="7">
    <source>
        <dbReference type="Proteomes" id="UP001349994"/>
    </source>
</evidence>
<feature type="domain" description="HTH lysR-type" evidence="5">
    <location>
        <begin position="1"/>
        <end position="58"/>
    </location>
</feature>
<dbReference type="Pfam" id="PF03466">
    <property type="entry name" value="LysR_substrate"/>
    <property type="match status" value="1"/>
</dbReference>
<evidence type="ECO:0000256" key="2">
    <source>
        <dbReference type="ARBA" id="ARBA00023015"/>
    </source>
</evidence>
<dbReference type="Pfam" id="PF00126">
    <property type="entry name" value="HTH_1"/>
    <property type="match status" value="1"/>
</dbReference>
<dbReference type="PANTHER" id="PTHR30346:SF0">
    <property type="entry name" value="HCA OPERON TRANSCRIPTIONAL ACTIVATOR HCAR"/>
    <property type="match status" value="1"/>
</dbReference>
<name>A0ABU6IKT9_9ACTN</name>
<dbReference type="Gene3D" id="3.40.190.10">
    <property type="entry name" value="Periplasmic binding protein-like II"/>
    <property type="match status" value="2"/>
</dbReference>
<dbReference type="EMBL" id="JAYMFF010000029">
    <property type="protein sequence ID" value="MEC4177005.1"/>
    <property type="molecule type" value="Genomic_DNA"/>
</dbReference>
<organism evidence="6 7">
    <name type="scientific">Adlercreutzia wanghongyangiae</name>
    <dbReference type="NCBI Taxonomy" id="3111451"/>
    <lineage>
        <taxon>Bacteria</taxon>
        <taxon>Bacillati</taxon>
        <taxon>Actinomycetota</taxon>
        <taxon>Coriobacteriia</taxon>
        <taxon>Eggerthellales</taxon>
        <taxon>Eggerthellaceae</taxon>
        <taxon>Adlercreutzia</taxon>
    </lineage>
</organism>